<name>A0A8W8KRF1_MAGGI</name>
<keyword evidence="2" id="KW-0808">Transferase</keyword>
<evidence type="ECO:0000256" key="3">
    <source>
        <dbReference type="ARBA" id="ARBA00023180"/>
    </source>
</evidence>
<dbReference type="InterPro" id="IPR006211">
    <property type="entry name" value="Furin-like_Cys-rich_dom"/>
</dbReference>
<reference evidence="6" key="1">
    <citation type="submission" date="2022-08" db="UniProtKB">
        <authorList>
            <consortium name="EnsemblMetazoa"/>
        </authorList>
    </citation>
    <scope>IDENTIFICATION</scope>
    <source>
        <strain evidence="6">05x7-T-G4-1.051#20</strain>
    </source>
</reference>
<evidence type="ECO:0000259" key="5">
    <source>
        <dbReference type="Pfam" id="PF01030"/>
    </source>
</evidence>
<dbReference type="Proteomes" id="UP000005408">
    <property type="component" value="Unassembled WGS sequence"/>
</dbReference>
<dbReference type="InterPro" id="IPR036941">
    <property type="entry name" value="Rcpt_L-dom_sf"/>
</dbReference>
<evidence type="ECO:0000259" key="4">
    <source>
        <dbReference type="Pfam" id="PF00757"/>
    </source>
</evidence>
<keyword evidence="2" id="KW-0418">Kinase</keyword>
<evidence type="ECO:0000256" key="1">
    <source>
        <dbReference type="ARBA" id="ARBA00004479"/>
    </source>
</evidence>
<sequence length="200" mass="22155">MGFVSLPWSKVSQGISTKDEVCRGSSEGVSTSGANDVARYIELKKRYQNCTYVDGNLEIKFLEQGNETFDLSFLSKIEEVSGYVLITSVVAETIPLTSLKIIRGNQLFNYKNHSYSLFVGVNNNETRGLKELLLTNLSGPPCAPECFENETKNYHCWGSGPNKCQKLIREICHKSCETGCFGYAISECCHSQCAGGCTWT</sequence>
<evidence type="ECO:0000313" key="7">
    <source>
        <dbReference type="Proteomes" id="UP000005408"/>
    </source>
</evidence>
<evidence type="ECO:0000256" key="2">
    <source>
        <dbReference type="ARBA" id="ARBA00023137"/>
    </source>
</evidence>
<proteinExistence type="predicted"/>
<accession>A0A8W8KRF1</accession>
<comment type="subcellular location">
    <subcellularLocation>
        <location evidence="1">Membrane</location>
        <topology evidence="1">Single-pass type I membrane protein</topology>
    </subcellularLocation>
</comment>
<feature type="domain" description="Furin-like cysteine-rich" evidence="4">
    <location>
        <begin position="150"/>
        <end position="198"/>
    </location>
</feature>
<dbReference type="Pfam" id="PF01030">
    <property type="entry name" value="Recep_L_domain"/>
    <property type="match status" value="1"/>
</dbReference>
<dbReference type="Gene3D" id="3.80.20.20">
    <property type="entry name" value="Receptor L-domain"/>
    <property type="match status" value="1"/>
</dbReference>
<dbReference type="SUPFAM" id="SSF52058">
    <property type="entry name" value="L domain-like"/>
    <property type="match status" value="1"/>
</dbReference>
<dbReference type="GO" id="GO:0004713">
    <property type="term" value="F:protein tyrosine kinase activity"/>
    <property type="evidence" value="ECO:0007669"/>
    <property type="project" value="UniProtKB-KW"/>
</dbReference>
<dbReference type="InterPro" id="IPR000494">
    <property type="entry name" value="Rcpt_L-dom"/>
</dbReference>
<dbReference type="AlphaFoldDB" id="A0A8W8KRF1"/>
<feature type="domain" description="Receptor L-domain" evidence="5">
    <location>
        <begin position="49"/>
        <end position="137"/>
    </location>
</feature>
<dbReference type="EnsemblMetazoa" id="G24974.1">
    <property type="protein sequence ID" value="G24974.1:cds"/>
    <property type="gene ID" value="G24974"/>
</dbReference>
<keyword evidence="3" id="KW-0325">Glycoprotein</keyword>
<dbReference type="GO" id="GO:0016020">
    <property type="term" value="C:membrane"/>
    <property type="evidence" value="ECO:0007669"/>
    <property type="project" value="UniProtKB-SubCell"/>
</dbReference>
<evidence type="ECO:0000313" key="6">
    <source>
        <dbReference type="EnsemblMetazoa" id="G24974.1:cds"/>
    </source>
</evidence>
<dbReference type="Pfam" id="PF00757">
    <property type="entry name" value="Furin-like"/>
    <property type="match status" value="1"/>
</dbReference>
<keyword evidence="7" id="KW-1185">Reference proteome</keyword>
<protein>
    <submittedName>
        <fullName evidence="6">Uncharacterized protein</fullName>
    </submittedName>
</protein>
<keyword evidence="2" id="KW-0829">Tyrosine-protein kinase</keyword>
<organism evidence="6 7">
    <name type="scientific">Magallana gigas</name>
    <name type="common">Pacific oyster</name>
    <name type="synonym">Crassostrea gigas</name>
    <dbReference type="NCBI Taxonomy" id="29159"/>
    <lineage>
        <taxon>Eukaryota</taxon>
        <taxon>Metazoa</taxon>
        <taxon>Spiralia</taxon>
        <taxon>Lophotrochozoa</taxon>
        <taxon>Mollusca</taxon>
        <taxon>Bivalvia</taxon>
        <taxon>Autobranchia</taxon>
        <taxon>Pteriomorphia</taxon>
        <taxon>Ostreida</taxon>
        <taxon>Ostreoidea</taxon>
        <taxon>Ostreidae</taxon>
        <taxon>Magallana</taxon>
    </lineage>
</organism>